<evidence type="ECO:0000313" key="2">
    <source>
        <dbReference type="EMBL" id="MPC14413.1"/>
    </source>
</evidence>
<dbReference type="AlphaFoldDB" id="A0A5B7D3Q7"/>
<dbReference type="EMBL" id="VSRR010000350">
    <property type="protein sequence ID" value="MPC14413.1"/>
    <property type="molecule type" value="Genomic_DNA"/>
</dbReference>
<proteinExistence type="predicted"/>
<feature type="region of interest" description="Disordered" evidence="1">
    <location>
        <begin position="207"/>
        <end position="229"/>
    </location>
</feature>
<evidence type="ECO:0000256" key="1">
    <source>
        <dbReference type="SAM" id="MobiDB-lite"/>
    </source>
</evidence>
<name>A0A5B7D3Q7_PORTR</name>
<keyword evidence="3" id="KW-1185">Reference proteome</keyword>
<comment type="caution">
    <text evidence="2">The sequence shown here is derived from an EMBL/GenBank/DDBJ whole genome shotgun (WGS) entry which is preliminary data.</text>
</comment>
<sequence>MDRHPHVSRVQLYRMPPAPRVLGKRLDPLTMRVSSLKNFVFNLLTVVEHRIFKYPANCKPSHPQSSFWGYCGEEKAAWPLPQPGHRLTTPVTAGLLCTFHTVLLREVPALCWPWPGLERTAGQPEGSLSYPSAPWQFILQFLKEMAHETRVLKDADDDFHVYCYVEYCIEGVGMSWVSQGGEDGRLHQHSACSGAMRDTVTSGRRRRLLSGHEVRHPSLQGGSRIHVHR</sequence>
<accession>A0A5B7D3Q7</accession>
<evidence type="ECO:0000313" key="3">
    <source>
        <dbReference type="Proteomes" id="UP000324222"/>
    </source>
</evidence>
<protein>
    <submittedName>
        <fullName evidence="2">Uncharacterized protein</fullName>
    </submittedName>
</protein>
<reference evidence="2 3" key="1">
    <citation type="submission" date="2019-05" db="EMBL/GenBank/DDBJ databases">
        <title>Another draft genome of Portunus trituberculatus and its Hox gene families provides insights of decapod evolution.</title>
        <authorList>
            <person name="Jeong J.-H."/>
            <person name="Song I."/>
            <person name="Kim S."/>
            <person name="Choi T."/>
            <person name="Kim D."/>
            <person name="Ryu S."/>
            <person name="Kim W."/>
        </authorList>
    </citation>
    <scope>NUCLEOTIDE SEQUENCE [LARGE SCALE GENOMIC DNA]</scope>
    <source>
        <tissue evidence="2">Muscle</tissue>
    </source>
</reference>
<dbReference type="Proteomes" id="UP000324222">
    <property type="component" value="Unassembled WGS sequence"/>
</dbReference>
<gene>
    <name evidence="2" type="ORF">E2C01_007180</name>
</gene>
<organism evidence="2 3">
    <name type="scientific">Portunus trituberculatus</name>
    <name type="common">Swimming crab</name>
    <name type="synonym">Neptunus trituberculatus</name>
    <dbReference type="NCBI Taxonomy" id="210409"/>
    <lineage>
        <taxon>Eukaryota</taxon>
        <taxon>Metazoa</taxon>
        <taxon>Ecdysozoa</taxon>
        <taxon>Arthropoda</taxon>
        <taxon>Crustacea</taxon>
        <taxon>Multicrustacea</taxon>
        <taxon>Malacostraca</taxon>
        <taxon>Eumalacostraca</taxon>
        <taxon>Eucarida</taxon>
        <taxon>Decapoda</taxon>
        <taxon>Pleocyemata</taxon>
        <taxon>Brachyura</taxon>
        <taxon>Eubrachyura</taxon>
        <taxon>Portunoidea</taxon>
        <taxon>Portunidae</taxon>
        <taxon>Portuninae</taxon>
        <taxon>Portunus</taxon>
    </lineage>
</organism>